<dbReference type="GO" id="GO:0003677">
    <property type="term" value="F:DNA binding"/>
    <property type="evidence" value="ECO:0007669"/>
    <property type="project" value="UniProtKB-KW"/>
</dbReference>
<protein>
    <submittedName>
        <fullName evidence="2">LytTR family DNA-binding domain-containing protein</fullName>
    </submittedName>
</protein>
<name>A0ABW2F915_9BACL</name>
<gene>
    <name evidence="2" type="ORF">ACFQMJ_08105</name>
</gene>
<organism evidence="2 3">
    <name type="scientific">Cohnella cellulosilytica</name>
    <dbReference type="NCBI Taxonomy" id="986710"/>
    <lineage>
        <taxon>Bacteria</taxon>
        <taxon>Bacillati</taxon>
        <taxon>Bacillota</taxon>
        <taxon>Bacilli</taxon>
        <taxon>Bacillales</taxon>
        <taxon>Paenibacillaceae</taxon>
        <taxon>Cohnella</taxon>
    </lineage>
</organism>
<dbReference type="Pfam" id="PF04397">
    <property type="entry name" value="LytTR"/>
    <property type="match status" value="1"/>
</dbReference>
<dbReference type="InterPro" id="IPR007492">
    <property type="entry name" value="LytTR_DNA-bd_dom"/>
</dbReference>
<dbReference type="Proteomes" id="UP001596378">
    <property type="component" value="Unassembled WGS sequence"/>
</dbReference>
<sequence>MLDVADIVYLQTDGYGEVLFYTFDGKYRAITRLGEWSELLREKGFLQMDRGTVVNMRKIISLDRGLRVIKVAVSEGDVNIPVSERAQKQLLKHKTEGY</sequence>
<keyword evidence="2" id="KW-0238">DNA-binding</keyword>
<reference evidence="3" key="1">
    <citation type="journal article" date="2019" name="Int. J. Syst. Evol. Microbiol.">
        <title>The Global Catalogue of Microorganisms (GCM) 10K type strain sequencing project: providing services to taxonomists for standard genome sequencing and annotation.</title>
        <authorList>
            <consortium name="The Broad Institute Genomics Platform"/>
            <consortium name="The Broad Institute Genome Sequencing Center for Infectious Disease"/>
            <person name="Wu L."/>
            <person name="Ma J."/>
        </authorList>
    </citation>
    <scope>NUCLEOTIDE SEQUENCE [LARGE SCALE GENOMIC DNA]</scope>
    <source>
        <strain evidence="3">KCTC 12907</strain>
    </source>
</reference>
<evidence type="ECO:0000259" key="1">
    <source>
        <dbReference type="SMART" id="SM00850"/>
    </source>
</evidence>
<evidence type="ECO:0000313" key="3">
    <source>
        <dbReference type="Proteomes" id="UP001596378"/>
    </source>
</evidence>
<comment type="caution">
    <text evidence="2">The sequence shown here is derived from an EMBL/GenBank/DDBJ whole genome shotgun (WGS) entry which is preliminary data.</text>
</comment>
<proteinExistence type="predicted"/>
<evidence type="ECO:0000313" key="2">
    <source>
        <dbReference type="EMBL" id="MFC7148484.1"/>
    </source>
</evidence>
<dbReference type="Gene3D" id="2.40.50.1020">
    <property type="entry name" value="LytTr DNA-binding domain"/>
    <property type="match status" value="1"/>
</dbReference>
<feature type="domain" description="HTH LytTR-type" evidence="1">
    <location>
        <begin position="1"/>
        <end position="95"/>
    </location>
</feature>
<dbReference type="RefSeq" id="WP_378045234.1">
    <property type="nucleotide sequence ID" value="NZ_JBHMDN010000007.1"/>
</dbReference>
<keyword evidence="3" id="KW-1185">Reference proteome</keyword>
<accession>A0ABW2F915</accession>
<dbReference type="EMBL" id="JBHTAI010000004">
    <property type="protein sequence ID" value="MFC7148484.1"/>
    <property type="molecule type" value="Genomic_DNA"/>
</dbReference>
<dbReference type="SMART" id="SM00850">
    <property type="entry name" value="LytTR"/>
    <property type="match status" value="1"/>
</dbReference>